<evidence type="ECO:0000313" key="4">
    <source>
        <dbReference type="Proteomes" id="UP000649768"/>
    </source>
</evidence>
<dbReference type="InterPro" id="IPR008258">
    <property type="entry name" value="Transglycosylase_SLT_dom_1"/>
</dbReference>
<comment type="similarity">
    <text evidence="1">Belongs to the transglycosylase Slt family.</text>
</comment>
<evidence type="ECO:0000256" key="1">
    <source>
        <dbReference type="ARBA" id="ARBA00007734"/>
    </source>
</evidence>
<keyword evidence="4" id="KW-1185">Reference proteome</keyword>
<name>A0ABR9BQS0_9GAMM</name>
<dbReference type="EMBL" id="JACYTP010000009">
    <property type="protein sequence ID" value="MBD8513831.1"/>
    <property type="molecule type" value="Genomic_DNA"/>
</dbReference>
<dbReference type="InterPro" id="IPR023346">
    <property type="entry name" value="Lysozyme-like_dom_sf"/>
</dbReference>
<proteinExistence type="inferred from homology"/>
<evidence type="ECO:0000313" key="3">
    <source>
        <dbReference type="EMBL" id="MBD8513831.1"/>
    </source>
</evidence>
<dbReference type="Pfam" id="PF01464">
    <property type="entry name" value="SLT"/>
    <property type="match status" value="1"/>
</dbReference>
<accession>A0ABR9BQS0</accession>
<gene>
    <name evidence="3" type="ORF">IFO68_14205</name>
</gene>
<evidence type="ECO:0000259" key="2">
    <source>
        <dbReference type="Pfam" id="PF01464"/>
    </source>
</evidence>
<sequence>MTIARKTGSCFWAGFCCWFTLIILPGFALANPASSSFSLSADALQAQVDKLLPHRQLIQRHLLRNKETLLNIEQVLRSKQLPANLALLPMIESTFRVDAISSANAAGLWQLIPATAERFGLQVQADNDERFDVKKSTQAAVAYLSFLYNKFDQDLALTLAAYNAGEGRVGRAIKKANSRRFTALSLPKETRDYVHKFHALLSVVDLDALTRQASSKDPLLRLTVSRPPTDMETRILTDLFAKREVINMSPVKPLIPL</sequence>
<dbReference type="RefSeq" id="WP_192016517.1">
    <property type="nucleotide sequence ID" value="NZ_JACYTP010000009.1"/>
</dbReference>
<dbReference type="SUPFAM" id="SSF53955">
    <property type="entry name" value="Lysozyme-like"/>
    <property type="match status" value="1"/>
</dbReference>
<dbReference type="PANTHER" id="PTHR37423">
    <property type="entry name" value="SOLUBLE LYTIC MUREIN TRANSGLYCOSYLASE-RELATED"/>
    <property type="match status" value="1"/>
</dbReference>
<dbReference type="Gene3D" id="1.10.530.10">
    <property type="match status" value="1"/>
</dbReference>
<organism evidence="3 4">
    <name type="scientific">Photobacterium arenosum</name>
    <dbReference type="NCBI Taxonomy" id="2774143"/>
    <lineage>
        <taxon>Bacteria</taxon>
        <taxon>Pseudomonadati</taxon>
        <taxon>Pseudomonadota</taxon>
        <taxon>Gammaproteobacteria</taxon>
        <taxon>Vibrionales</taxon>
        <taxon>Vibrionaceae</taxon>
        <taxon>Photobacterium</taxon>
    </lineage>
</organism>
<dbReference type="Proteomes" id="UP000649768">
    <property type="component" value="Unassembled WGS sequence"/>
</dbReference>
<reference evidence="3 4" key="1">
    <citation type="submission" date="2020-09" db="EMBL/GenBank/DDBJ databases">
        <title>Photobacterium sp. CAU 1568 isolated from sand of Sido Beach.</title>
        <authorList>
            <person name="Kim W."/>
        </authorList>
    </citation>
    <scope>NUCLEOTIDE SEQUENCE [LARGE SCALE GENOMIC DNA]</scope>
    <source>
        <strain evidence="3 4">CAU 1568</strain>
    </source>
</reference>
<comment type="caution">
    <text evidence="3">The sequence shown here is derived from an EMBL/GenBank/DDBJ whole genome shotgun (WGS) entry which is preliminary data.</text>
</comment>
<dbReference type="PANTHER" id="PTHR37423:SF2">
    <property type="entry name" value="MEMBRANE-BOUND LYTIC MUREIN TRANSGLYCOSYLASE C"/>
    <property type="match status" value="1"/>
</dbReference>
<feature type="domain" description="Transglycosylase SLT" evidence="2">
    <location>
        <begin position="77"/>
        <end position="180"/>
    </location>
</feature>
<protein>
    <submittedName>
        <fullName evidence="3">Lytic transglycosylase domain-containing protein</fullName>
    </submittedName>
</protein>
<dbReference type="CDD" id="cd16894">
    <property type="entry name" value="MltD-like"/>
    <property type="match status" value="1"/>
</dbReference>